<protein>
    <submittedName>
        <fullName evidence="1">Predicted protein</fullName>
    </submittedName>
</protein>
<evidence type="ECO:0000313" key="1">
    <source>
        <dbReference type="EMBL" id="EEH56844.1"/>
    </source>
</evidence>
<dbReference type="RefSeq" id="XP_003058389.1">
    <property type="nucleotide sequence ID" value="XM_003058343.1"/>
</dbReference>
<reference evidence="1 2" key="1">
    <citation type="journal article" date="2009" name="Science">
        <title>Green evolution and dynamic adaptations revealed by genomes of the marine picoeukaryotes Micromonas.</title>
        <authorList>
            <person name="Worden A.Z."/>
            <person name="Lee J.H."/>
            <person name="Mock T."/>
            <person name="Rouze P."/>
            <person name="Simmons M.P."/>
            <person name="Aerts A.L."/>
            <person name="Allen A.E."/>
            <person name="Cuvelier M.L."/>
            <person name="Derelle E."/>
            <person name="Everett M.V."/>
            <person name="Foulon E."/>
            <person name="Grimwood J."/>
            <person name="Gundlach H."/>
            <person name="Henrissat B."/>
            <person name="Napoli C."/>
            <person name="McDonald S.M."/>
            <person name="Parker M.S."/>
            <person name="Rombauts S."/>
            <person name="Salamov A."/>
            <person name="Von Dassow P."/>
            <person name="Badger J.H."/>
            <person name="Coutinho P.M."/>
            <person name="Demir E."/>
            <person name="Dubchak I."/>
            <person name="Gentemann C."/>
            <person name="Eikrem W."/>
            <person name="Gready J.E."/>
            <person name="John U."/>
            <person name="Lanier W."/>
            <person name="Lindquist E.A."/>
            <person name="Lucas S."/>
            <person name="Mayer K.F."/>
            <person name="Moreau H."/>
            <person name="Not F."/>
            <person name="Otillar R."/>
            <person name="Panaud O."/>
            <person name="Pangilinan J."/>
            <person name="Paulsen I."/>
            <person name="Piegu B."/>
            <person name="Poliakov A."/>
            <person name="Robbens S."/>
            <person name="Schmutz J."/>
            <person name="Toulza E."/>
            <person name="Wyss T."/>
            <person name="Zelensky A."/>
            <person name="Zhou K."/>
            <person name="Armbrust E.V."/>
            <person name="Bhattacharya D."/>
            <person name="Goodenough U.W."/>
            <person name="Van de Peer Y."/>
            <person name="Grigoriev I.V."/>
        </authorList>
    </citation>
    <scope>NUCLEOTIDE SEQUENCE [LARGE SCALE GENOMIC DNA]</scope>
    <source>
        <strain evidence="1 2">CCMP1545</strain>
    </source>
</reference>
<organism evidence="2">
    <name type="scientific">Micromonas pusilla (strain CCMP1545)</name>
    <name type="common">Picoplanktonic green alga</name>
    <dbReference type="NCBI Taxonomy" id="564608"/>
    <lineage>
        <taxon>Eukaryota</taxon>
        <taxon>Viridiplantae</taxon>
        <taxon>Chlorophyta</taxon>
        <taxon>Mamiellophyceae</taxon>
        <taxon>Mamiellales</taxon>
        <taxon>Mamiellaceae</taxon>
        <taxon>Micromonas</taxon>
    </lineage>
</organism>
<evidence type="ECO:0000313" key="2">
    <source>
        <dbReference type="Proteomes" id="UP000001876"/>
    </source>
</evidence>
<keyword evidence="2" id="KW-1185">Reference proteome</keyword>
<dbReference type="GeneID" id="9684187"/>
<dbReference type="Proteomes" id="UP000001876">
    <property type="component" value="Unassembled WGS sequence"/>
</dbReference>
<dbReference type="OrthoDB" id="502233at2759"/>
<dbReference type="KEGG" id="mpp:MICPUCDRAFT_57841"/>
<gene>
    <name evidence="1" type="ORF">MICPUCDRAFT_57841</name>
</gene>
<dbReference type="AlphaFoldDB" id="C1MSV7"/>
<accession>C1MSV7</accession>
<sequence>MEYLKRACDDVKYAAETYALGGSCVVTASWTVEGFVEGAARGVFLIAEWMRRAFHSVELGDGPVFLDPGDVPSSTFAWSPDAA</sequence>
<proteinExistence type="predicted"/>
<dbReference type="EMBL" id="GG663739">
    <property type="protein sequence ID" value="EEH56844.1"/>
    <property type="molecule type" value="Genomic_DNA"/>
</dbReference>
<name>C1MSV7_MICPC</name>